<dbReference type="GO" id="GO:0051539">
    <property type="term" value="F:4 iron, 4 sulfur cluster binding"/>
    <property type="evidence" value="ECO:0007669"/>
    <property type="project" value="UniProtKB-UniRule"/>
</dbReference>
<keyword evidence="6 11" id="KW-0479">Metal-binding</keyword>
<dbReference type="EMBL" id="PKGI01000003">
    <property type="protein sequence ID" value="PLA77558.1"/>
    <property type="molecule type" value="Genomic_DNA"/>
</dbReference>
<dbReference type="Proteomes" id="UP000234579">
    <property type="component" value="Unassembled WGS sequence"/>
</dbReference>
<evidence type="ECO:0000256" key="1">
    <source>
        <dbReference type="ARBA" id="ARBA00001966"/>
    </source>
</evidence>
<dbReference type="Pfam" id="PF03315">
    <property type="entry name" value="SDH_beta"/>
    <property type="match status" value="1"/>
</dbReference>
<keyword evidence="4 11" id="KW-0312">Gluconeogenesis</keyword>
<evidence type="ECO:0000256" key="7">
    <source>
        <dbReference type="ARBA" id="ARBA00023004"/>
    </source>
</evidence>
<proteinExistence type="inferred from homology"/>
<name>A0A222W6R0_9LACO</name>
<evidence type="ECO:0000256" key="5">
    <source>
        <dbReference type="ARBA" id="ARBA00022485"/>
    </source>
</evidence>
<keyword evidence="5 11" id="KW-0004">4Fe-4S</keyword>
<comment type="cofactor">
    <cofactor evidence="1 11">
        <name>[4Fe-4S] cluster</name>
        <dbReference type="ChEBI" id="CHEBI:49883"/>
    </cofactor>
</comment>
<comment type="catalytic activity">
    <reaction evidence="10 11">
        <text>L-serine = pyruvate + NH4(+)</text>
        <dbReference type="Rhea" id="RHEA:19169"/>
        <dbReference type="ChEBI" id="CHEBI:15361"/>
        <dbReference type="ChEBI" id="CHEBI:28938"/>
        <dbReference type="ChEBI" id="CHEBI:33384"/>
        <dbReference type="EC" id="4.3.1.17"/>
    </reaction>
</comment>
<evidence type="ECO:0000256" key="4">
    <source>
        <dbReference type="ARBA" id="ARBA00022432"/>
    </source>
</evidence>
<protein>
    <recommendedName>
        <fullName evidence="11">L-serine dehydratase</fullName>
        <ecNumber evidence="11">4.3.1.17</ecNumber>
    </recommendedName>
</protein>
<dbReference type="GO" id="GO:0046872">
    <property type="term" value="F:metal ion binding"/>
    <property type="evidence" value="ECO:0007669"/>
    <property type="project" value="UniProtKB-KW"/>
</dbReference>
<evidence type="ECO:0000256" key="8">
    <source>
        <dbReference type="ARBA" id="ARBA00023014"/>
    </source>
</evidence>
<dbReference type="InterPro" id="IPR051318">
    <property type="entry name" value="Fe-S_L-Ser"/>
</dbReference>
<accession>A0A222W6R0</accession>
<evidence type="ECO:0000256" key="2">
    <source>
        <dbReference type="ARBA" id="ARBA00004742"/>
    </source>
</evidence>
<dbReference type="SUPFAM" id="SSF143548">
    <property type="entry name" value="Serine metabolism enzymes domain"/>
    <property type="match status" value="1"/>
</dbReference>
<dbReference type="InterPro" id="IPR005131">
    <property type="entry name" value="Ser_deHydtase_bsu"/>
</dbReference>
<reference evidence="14" key="1">
    <citation type="submission" date="2017-12" db="EMBL/GenBank/DDBJ databases">
        <authorList>
            <person name="Christensen H."/>
        </authorList>
    </citation>
    <scope>NUCLEOTIDE SEQUENCE [LARGE SCALE GENOMIC DNA]</scope>
    <source>
        <strain evidence="14">268A</strain>
    </source>
</reference>
<dbReference type="GO" id="GO:0003941">
    <property type="term" value="F:L-serine ammonia-lyase activity"/>
    <property type="evidence" value="ECO:0007669"/>
    <property type="project" value="UniProtKB-UniRule"/>
</dbReference>
<dbReference type="PANTHER" id="PTHR30182:SF12">
    <property type="entry name" value="L-SERINE DEHYDRATASE, BETA CHAIN-RELATED"/>
    <property type="match status" value="1"/>
</dbReference>
<dbReference type="AlphaFoldDB" id="A0A222W6R0"/>
<sequence>MSGNYRSVFDIIGPVMIGPSSSHTAGAVAIGQAANKLFGGIPDEVTVHYYGSFAQTHKGHGTDYAITAGVMGFETDDPRVPNSQEIAKKMGLEIEFIEESGDSPINHPNTAVLDMVGRDKKMRVSGCSIGGGAIEIREIMLRGMEIRPAGPLPIILYIDSDKNKEKELALTKEIERVAPFENRQVLQGKECNIYEFNIKNYMRDKTKKSLASKYDGIICL</sequence>
<evidence type="ECO:0000256" key="9">
    <source>
        <dbReference type="ARBA" id="ARBA00023239"/>
    </source>
</evidence>
<evidence type="ECO:0000259" key="12">
    <source>
        <dbReference type="Pfam" id="PF03315"/>
    </source>
</evidence>
<evidence type="ECO:0000313" key="13">
    <source>
        <dbReference type="EMBL" id="PLA77558.1"/>
    </source>
</evidence>
<dbReference type="PANTHER" id="PTHR30182">
    <property type="entry name" value="L-SERINE DEHYDRATASE"/>
    <property type="match status" value="1"/>
</dbReference>
<evidence type="ECO:0000256" key="10">
    <source>
        <dbReference type="ARBA" id="ARBA00049406"/>
    </source>
</evidence>
<dbReference type="KEGG" id="lagl:BEN83_10455"/>
<organism evidence="13 14">
    <name type="scientific">Ligilactobacillus agilis</name>
    <dbReference type="NCBI Taxonomy" id="1601"/>
    <lineage>
        <taxon>Bacteria</taxon>
        <taxon>Bacillati</taxon>
        <taxon>Bacillota</taxon>
        <taxon>Bacilli</taxon>
        <taxon>Lactobacillales</taxon>
        <taxon>Lactobacillaceae</taxon>
        <taxon>Ligilactobacillus</taxon>
    </lineage>
</organism>
<comment type="similarity">
    <text evidence="3 11">Belongs to the iron-sulfur dependent L-serine dehydratase family.</text>
</comment>
<evidence type="ECO:0000256" key="3">
    <source>
        <dbReference type="ARBA" id="ARBA00008636"/>
    </source>
</evidence>
<dbReference type="InterPro" id="IPR029009">
    <property type="entry name" value="ASB_dom_sf"/>
</dbReference>
<dbReference type="STRING" id="1601.GCA_001243975_00685"/>
<evidence type="ECO:0000256" key="6">
    <source>
        <dbReference type="ARBA" id="ARBA00022723"/>
    </source>
</evidence>
<dbReference type="NCBIfam" id="TIGR00719">
    <property type="entry name" value="sda_beta"/>
    <property type="match status" value="1"/>
</dbReference>
<comment type="caution">
    <text evidence="13">The sequence shown here is derived from an EMBL/GenBank/DDBJ whole genome shotgun (WGS) entry which is preliminary data.</text>
</comment>
<evidence type="ECO:0000256" key="11">
    <source>
        <dbReference type="RuleBase" id="RU366059"/>
    </source>
</evidence>
<gene>
    <name evidence="13" type="primary">sdaAB</name>
    <name evidence="13" type="ORF">CYR79_00785</name>
</gene>
<dbReference type="EC" id="4.3.1.17" evidence="11"/>
<dbReference type="Gene3D" id="3.30.1330.90">
    <property type="entry name" value="D-3-phosphoglycerate dehydrogenase, domain 3"/>
    <property type="match status" value="1"/>
</dbReference>
<dbReference type="RefSeq" id="WP_094131224.1">
    <property type="nucleotide sequence ID" value="NZ_CP016766.1"/>
</dbReference>
<keyword evidence="8 11" id="KW-0411">Iron-sulfur</keyword>
<evidence type="ECO:0000313" key="14">
    <source>
        <dbReference type="Proteomes" id="UP000234579"/>
    </source>
</evidence>
<dbReference type="FunFam" id="3.30.1330.90:FF:000004">
    <property type="entry name" value="L-serine dehydratase, iron-sulfur-dependent subunit beta"/>
    <property type="match status" value="1"/>
</dbReference>
<dbReference type="GO" id="GO:0006094">
    <property type="term" value="P:gluconeogenesis"/>
    <property type="evidence" value="ECO:0007669"/>
    <property type="project" value="UniProtKB-KW"/>
</dbReference>
<keyword evidence="7 11" id="KW-0408">Iron</keyword>
<keyword evidence="9 11" id="KW-0456">Lyase</keyword>
<feature type="domain" description="Serine dehydratase beta chain" evidence="12">
    <location>
        <begin position="7"/>
        <end position="119"/>
    </location>
</feature>
<comment type="pathway">
    <text evidence="2">Carbohydrate biosynthesis; gluconeogenesis.</text>
</comment>
<dbReference type="InterPro" id="IPR004643">
    <property type="entry name" value="Fe-S_L-Ser_bsu"/>
</dbReference>